<dbReference type="PANTHER" id="PTHR47782:SF8">
    <property type="entry name" value="ZN(II)2CYS6 TRANSCRIPTION FACTOR (EUROFUNG)"/>
    <property type="match status" value="1"/>
</dbReference>
<feature type="non-terminal residue" evidence="10">
    <location>
        <position position="834"/>
    </location>
</feature>
<dbReference type="EMBL" id="JAHFXF010001203">
    <property type="protein sequence ID" value="KAG9672980.1"/>
    <property type="molecule type" value="Genomic_DNA"/>
</dbReference>
<evidence type="ECO:0000256" key="6">
    <source>
        <dbReference type="ARBA" id="ARBA00023163"/>
    </source>
</evidence>
<dbReference type="SMART" id="SM00066">
    <property type="entry name" value="GAL4"/>
    <property type="match status" value="1"/>
</dbReference>
<proteinExistence type="predicted"/>
<comment type="subcellular location">
    <subcellularLocation>
        <location evidence="1">Nucleus</location>
    </subcellularLocation>
</comment>
<accession>A0A9P8E1R2</accession>
<feature type="compositionally biased region" description="Polar residues" evidence="8">
    <location>
        <begin position="723"/>
        <end position="739"/>
    </location>
</feature>
<dbReference type="GO" id="GO:0008270">
    <property type="term" value="F:zinc ion binding"/>
    <property type="evidence" value="ECO:0007669"/>
    <property type="project" value="InterPro"/>
</dbReference>
<dbReference type="AlphaFoldDB" id="A0A9P8E1R2"/>
<sequence length="834" mass="92924">MQAPTARPAKAKAKGSAPAHPQAGAAPAEDGSSRVAHTLTACSRCRQRKTRCDPGLPRCGPCERTNSVCEYWDPAKGKNVNRDYVIYLQQRVRQLELELEKVENDEGHDDPEVMVRSGASVKLQEHDETKYLGPASGTQITRLVMQLAKHFTDSKSIKEIVNETKTRQVKALYAEEATKPTSKIYPLTSDVAAEDLPNRSLTDLLIQLYNLKVQPMYPALHEPSFAKDVDVVYNGSPDPYQNYIVRMVIAISLQKMDTQYAGLADSYYLAALQYLTPVIRPMNLRTLQAFALIAEYSLLTPTRTAIYYVMGLAVRLAQSLGINEERTITRTASGGTANYLEVDMRRRLFWCTFVMELGLSHALGRPSILATHQDHIDVEFFEAVSDEYITPDGILPGAPRPNLKKWIAIHFFKMRMLQLEIRRKLYQKKRPTPKDDKDIWFLQMNAKLESWRDASPTKDEGSGLNKVWFIGRYHTMIVFLYRPSPQVPKPSVSAALKVFEACRYNIYLQREQITMGNVDLTWIFTQAIFMAINAMLWSLSFAEVRKQNPRQDVQKHLQVAMEAIRLGSERWPGVLSAIELYHDLISAILKAYDKDGDIPLQEATPSDSASPGGNPYSPNNNHSQGASPGTISTVSIATPPERIPSFGTYQSTSVEHPPPMPYQTSDHPVVTPPVYQNTQATQSIPRISEPDISPAAYQTARADNSSSYFQPLPANFPELPQTHWGSQYSSSAQRGGSDQYSPYGLSPSGGGLAPPSTYPASSPLYGPGDPAQQSAENMMANPSFWGQDMSQFGTGLDQAQQTELMHSLETSGMEDIQHMISSTMRAFGQRPQNG</sequence>
<reference evidence="10" key="1">
    <citation type="journal article" date="2021" name="J Fungi (Basel)">
        <title>Virulence traits and population genomics of the black yeast Aureobasidium melanogenum.</title>
        <authorList>
            <person name="Cernosa A."/>
            <person name="Sun X."/>
            <person name="Gostincar C."/>
            <person name="Fang C."/>
            <person name="Gunde-Cimerman N."/>
            <person name="Song Z."/>
        </authorList>
    </citation>
    <scope>NUCLEOTIDE SEQUENCE</scope>
    <source>
        <strain evidence="10">EXF-9911</strain>
    </source>
</reference>
<evidence type="ECO:0000256" key="8">
    <source>
        <dbReference type="SAM" id="MobiDB-lite"/>
    </source>
</evidence>
<evidence type="ECO:0000313" key="11">
    <source>
        <dbReference type="Proteomes" id="UP000779574"/>
    </source>
</evidence>
<dbReference type="GO" id="GO:0043565">
    <property type="term" value="F:sequence-specific DNA binding"/>
    <property type="evidence" value="ECO:0007669"/>
    <property type="project" value="TreeGrafter"/>
</dbReference>
<feature type="domain" description="Zn(2)-C6 fungal-type" evidence="9">
    <location>
        <begin position="41"/>
        <end position="71"/>
    </location>
</feature>
<evidence type="ECO:0000256" key="1">
    <source>
        <dbReference type="ARBA" id="ARBA00004123"/>
    </source>
</evidence>
<reference evidence="10" key="2">
    <citation type="submission" date="2021-08" db="EMBL/GenBank/DDBJ databases">
        <authorList>
            <person name="Gostincar C."/>
            <person name="Sun X."/>
            <person name="Song Z."/>
            <person name="Gunde-Cimerman N."/>
        </authorList>
    </citation>
    <scope>NUCLEOTIDE SEQUENCE</scope>
    <source>
        <strain evidence="10">EXF-9911</strain>
    </source>
</reference>
<comment type="caution">
    <text evidence="10">The sequence shown here is derived from an EMBL/GenBank/DDBJ whole genome shotgun (WGS) entry which is preliminary data.</text>
</comment>
<protein>
    <recommendedName>
        <fullName evidence="9">Zn(2)-C6 fungal-type domain-containing protein</fullName>
    </recommendedName>
</protein>
<gene>
    <name evidence="10" type="ORF">KCU76_g16580</name>
</gene>
<feature type="region of interest" description="Disordered" evidence="8">
    <location>
        <begin position="599"/>
        <end position="670"/>
    </location>
</feature>
<dbReference type="PROSITE" id="PS50048">
    <property type="entry name" value="ZN2_CY6_FUNGAL_2"/>
    <property type="match status" value="1"/>
</dbReference>
<dbReference type="InterPro" id="IPR052202">
    <property type="entry name" value="Yeast_MetPath_Reg"/>
</dbReference>
<dbReference type="Pfam" id="PF00172">
    <property type="entry name" value="Zn_clus"/>
    <property type="match status" value="1"/>
</dbReference>
<feature type="region of interest" description="Disordered" evidence="8">
    <location>
        <begin position="1"/>
        <end position="33"/>
    </location>
</feature>
<dbReference type="Proteomes" id="UP000779574">
    <property type="component" value="Unassembled WGS sequence"/>
</dbReference>
<keyword evidence="5" id="KW-0238">DNA-binding</keyword>
<dbReference type="PROSITE" id="PS00463">
    <property type="entry name" value="ZN2_CY6_FUNGAL_1"/>
    <property type="match status" value="1"/>
</dbReference>
<feature type="region of interest" description="Disordered" evidence="8">
    <location>
        <begin position="704"/>
        <end position="775"/>
    </location>
</feature>
<keyword evidence="2" id="KW-0479">Metal-binding</keyword>
<keyword evidence="7" id="KW-0539">Nucleus</keyword>
<evidence type="ECO:0000256" key="4">
    <source>
        <dbReference type="ARBA" id="ARBA00023015"/>
    </source>
</evidence>
<evidence type="ECO:0000259" key="9">
    <source>
        <dbReference type="PROSITE" id="PS50048"/>
    </source>
</evidence>
<dbReference type="GO" id="GO:0045944">
    <property type="term" value="P:positive regulation of transcription by RNA polymerase II"/>
    <property type="evidence" value="ECO:0007669"/>
    <property type="project" value="TreeGrafter"/>
</dbReference>
<dbReference type="GO" id="GO:0005634">
    <property type="term" value="C:nucleus"/>
    <property type="evidence" value="ECO:0007669"/>
    <property type="project" value="UniProtKB-SubCell"/>
</dbReference>
<keyword evidence="3" id="KW-0862">Zinc</keyword>
<dbReference type="GO" id="GO:0000981">
    <property type="term" value="F:DNA-binding transcription factor activity, RNA polymerase II-specific"/>
    <property type="evidence" value="ECO:0007669"/>
    <property type="project" value="InterPro"/>
</dbReference>
<dbReference type="Gene3D" id="4.10.240.10">
    <property type="entry name" value="Zn(2)-C6 fungal-type DNA-binding domain"/>
    <property type="match status" value="1"/>
</dbReference>
<dbReference type="InterPro" id="IPR036864">
    <property type="entry name" value="Zn2-C6_fun-type_DNA-bd_sf"/>
</dbReference>
<dbReference type="InterPro" id="IPR007219">
    <property type="entry name" value="XnlR_reg_dom"/>
</dbReference>
<dbReference type="OrthoDB" id="5416384at2759"/>
<evidence type="ECO:0000256" key="7">
    <source>
        <dbReference type="ARBA" id="ARBA00023242"/>
    </source>
</evidence>
<keyword evidence="6" id="KW-0804">Transcription</keyword>
<dbReference type="CDD" id="cd12148">
    <property type="entry name" value="fungal_TF_MHR"/>
    <property type="match status" value="1"/>
</dbReference>
<feature type="compositionally biased region" description="Low complexity" evidence="8">
    <location>
        <begin position="608"/>
        <end position="623"/>
    </location>
</feature>
<dbReference type="Pfam" id="PF04082">
    <property type="entry name" value="Fungal_trans"/>
    <property type="match status" value="1"/>
</dbReference>
<dbReference type="SUPFAM" id="SSF57701">
    <property type="entry name" value="Zn2/Cys6 DNA-binding domain"/>
    <property type="match status" value="1"/>
</dbReference>
<name>A0A9P8E1R2_AURME</name>
<feature type="compositionally biased region" description="Polar residues" evidence="8">
    <location>
        <begin position="624"/>
        <end position="636"/>
    </location>
</feature>
<feature type="compositionally biased region" description="Low complexity" evidence="8">
    <location>
        <begin position="14"/>
        <end position="28"/>
    </location>
</feature>
<dbReference type="InterPro" id="IPR001138">
    <property type="entry name" value="Zn2Cys6_DnaBD"/>
</dbReference>
<dbReference type="PANTHER" id="PTHR47782">
    <property type="entry name" value="ZN(II)2CYS6 TRANSCRIPTION FACTOR (EUROFUNG)-RELATED"/>
    <property type="match status" value="1"/>
</dbReference>
<organism evidence="10 11">
    <name type="scientific">Aureobasidium melanogenum</name>
    <name type="common">Aureobasidium pullulans var. melanogenum</name>
    <dbReference type="NCBI Taxonomy" id="46634"/>
    <lineage>
        <taxon>Eukaryota</taxon>
        <taxon>Fungi</taxon>
        <taxon>Dikarya</taxon>
        <taxon>Ascomycota</taxon>
        <taxon>Pezizomycotina</taxon>
        <taxon>Dothideomycetes</taxon>
        <taxon>Dothideomycetidae</taxon>
        <taxon>Dothideales</taxon>
        <taxon>Saccotheciaceae</taxon>
        <taxon>Aureobasidium</taxon>
    </lineage>
</organism>
<keyword evidence="4" id="KW-0805">Transcription regulation</keyword>
<dbReference type="GO" id="GO:0006351">
    <property type="term" value="P:DNA-templated transcription"/>
    <property type="evidence" value="ECO:0007669"/>
    <property type="project" value="InterPro"/>
</dbReference>
<evidence type="ECO:0000256" key="3">
    <source>
        <dbReference type="ARBA" id="ARBA00022833"/>
    </source>
</evidence>
<evidence type="ECO:0000313" key="10">
    <source>
        <dbReference type="EMBL" id="KAG9672980.1"/>
    </source>
</evidence>
<dbReference type="CDD" id="cd00067">
    <property type="entry name" value="GAL4"/>
    <property type="match status" value="1"/>
</dbReference>
<evidence type="ECO:0000256" key="2">
    <source>
        <dbReference type="ARBA" id="ARBA00022723"/>
    </source>
</evidence>
<dbReference type="SMART" id="SM00906">
    <property type="entry name" value="Fungal_trans"/>
    <property type="match status" value="1"/>
</dbReference>
<evidence type="ECO:0000256" key="5">
    <source>
        <dbReference type="ARBA" id="ARBA00023125"/>
    </source>
</evidence>